<evidence type="ECO:0000256" key="1">
    <source>
        <dbReference type="ARBA" id="ARBA00001947"/>
    </source>
</evidence>
<dbReference type="InterPro" id="IPR018165">
    <property type="entry name" value="Ala-tRNA-synth_IIc_core"/>
</dbReference>
<dbReference type="InterPro" id="IPR012947">
    <property type="entry name" value="tRNA_SAD"/>
</dbReference>
<dbReference type="InterPro" id="IPR018163">
    <property type="entry name" value="Thr/Ala-tRNA-synth_IIc_edit"/>
</dbReference>
<dbReference type="STRING" id="1121429.SAMN02745133_01791"/>
<dbReference type="GO" id="GO:0006419">
    <property type="term" value="P:alanyl-tRNA aminoacylation"/>
    <property type="evidence" value="ECO:0007669"/>
    <property type="project" value="InterPro"/>
</dbReference>
<dbReference type="InterPro" id="IPR018164">
    <property type="entry name" value="Ala-tRNA-synth_IIc_N"/>
</dbReference>
<dbReference type="Pfam" id="PF01411">
    <property type="entry name" value="tRNA-synt_2c"/>
    <property type="match status" value="1"/>
</dbReference>
<comment type="subcellular location">
    <subcellularLocation>
        <location evidence="2">Cytoplasm</location>
    </subcellularLocation>
</comment>
<accession>A0A1M4YS10</accession>
<dbReference type="InterPro" id="IPR051335">
    <property type="entry name" value="Alanyl-tRNA_Editing_Enzymes"/>
</dbReference>
<keyword evidence="6" id="KW-0030">Aminoacyl-tRNA synthetase</keyword>
<evidence type="ECO:0000256" key="3">
    <source>
        <dbReference type="ARBA" id="ARBA00022723"/>
    </source>
</evidence>
<evidence type="ECO:0000313" key="7">
    <source>
        <dbReference type="Proteomes" id="UP000184148"/>
    </source>
</evidence>
<keyword evidence="3" id="KW-0479">Metal-binding</keyword>
<comment type="cofactor">
    <cofactor evidence="1">
        <name>Zn(2+)</name>
        <dbReference type="ChEBI" id="CHEBI:29105"/>
    </cofactor>
</comment>
<proteinExistence type="predicted"/>
<sequence>MQGIYQVDPYLLQYRSKVVGHVSDNGKVGVLIEDNIFYPEGGGQPSDRGTLVCARRSYEVVHVEQRPEGIVHWLAGTDAPSAGAGVFMRVDAERRRDHMQQHHGQHIISAVFEQKYGWETIGFHLGEETSTIDLHVKDLSGQVLQEVETEVNRIVMENLPVKVETYQRAALSPELLKRLPPGEEEVRLVIIPGIDENACCGTHPRYTGEVGPVKLLKTEKIRGQVRLHFICGERTVRWMWQTAESLRKLEQAVGASGSEAISRLEKREAALKKLQKERKELLNFKYQYLAEEQWQRALDVGGVLVLMKHFPEADMEMLRGLAAAWCAKPGRLAVLTGGNGPFDVVLARGEGVEIPVNRLAADLWPLCKGKGGGSPDFVQGKAQALPLKEIQKMITEFIGNSSQEPSPT</sequence>
<dbReference type="GO" id="GO:0005737">
    <property type="term" value="C:cytoplasm"/>
    <property type="evidence" value="ECO:0007669"/>
    <property type="project" value="UniProtKB-SubCell"/>
</dbReference>
<evidence type="ECO:0000256" key="2">
    <source>
        <dbReference type="ARBA" id="ARBA00004496"/>
    </source>
</evidence>
<feature type="domain" description="Alanyl-transfer RNA synthetases family profile" evidence="5">
    <location>
        <begin position="1"/>
        <end position="241"/>
    </location>
</feature>
<protein>
    <submittedName>
        <fullName evidence="6">Alanyl-tRNA synthetase</fullName>
    </submittedName>
</protein>
<dbReference type="Gene3D" id="3.10.310.40">
    <property type="match status" value="1"/>
</dbReference>
<dbReference type="PANTHER" id="PTHR43462:SF1">
    <property type="entry name" value="ALANYL-TRNA EDITING PROTEIN AARSD1"/>
    <property type="match status" value="1"/>
</dbReference>
<dbReference type="GO" id="GO:0046872">
    <property type="term" value="F:metal ion binding"/>
    <property type="evidence" value="ECO:0007669"/>
    <property type="project" value="UniProtKB-KW"/>
</dbReference>
<reference evidence="7" key="1">
    <citation type="submission" date="2016-11" db="EMBL/GenBank/DDBJ databases">
        <authorList>
            <person name="Varghese N."/>
            <person name="Submissions S."/>
        </authorList>
    </citation>
    <scope>NUCLEOTIDE SEQUENCE [LARGE SCALE GENOMIC DNA]</scope>
    <source>
        <strain evidence="7">DSM 12395</strain>
    </source>
</reference>
<dbReference type="EMBL" id="FQUY01000011">
    <property type="protein sequence ID" value="SHF08575.1"/>
    <property type="molecule type" value="Genomic_DNA"/>
</dbReference>
<dbReference type="GO" id="GO:0003676">
    <property type="term" value="F:nucleic acid binding"/>
    <property type="evidence" value="ECO:0007669"/>
    <property type="project" value="InterPro"/>
</dbReference>
<keyword evidence="7" id="KW-1185">Reference proteome</keyword>
<dbReference type="SUPFAM" id="SSF55186">
    <property type="entry name" value="ThrRS/AlaRS common domain"/>
    <property type="match status" value="1"/>
</dbReference>
<dbReference type="SUPFAM" id="SSF50447">
    <property type="entry name" value="Translation proteins"/>
    <property type="match status" value="1"/>
</dbReference>
<dbReference type="GO" id="GO:0005524">
    <property type="term" value="F:ATP binding"/>
    <property type="evidence" value="ECO:0007669"/>
    <property type="project" value="InterPro"/>
</dbReference>
<dbReference type="GO" id="GO:0004813">
    <property type="term" value="F:alanine-tRNA ligase activity"/>
    <property type="evidence" value="ECO:0007669"/>
    <property type="project" value="InterPro"/>
</dbReference>
<dbReference type="Gene3D" id="3.30.980.10">
    <property type="entry name" value="Threonyl-trna Synthetase, Chain A, domain 2"/>
    <property type="match status" value="1"/>
</dbReference>
<dbReference type="RefSeq" id="WP_073238877.1">
    <property type="nucleotide sequence ID" value="NZ_FQUY01000011.1"/>
</dbReference>
<dbReference type="PANTHER" id="PTHR43462">
    <property type="entry name" value="ALANYL-TRNA EDITING PROTEIN"/>
    <property type="match status" value="1"/>
</dbReference>
<dbReference type="AlphaFoldDB" id="A0A1M4YS10"/>
<dbReference type="Gene3D" id="2.40.30.130">
    <property type="match status" value="1"/>
</dbReference>
<keyword evidence="4" id="KW-0862">Zinc</keyword>
<dbReference type="PROSITE" id="PS50860">
    <property type="entry name" value="AA_TRNA_LIGASE_II_ALA"/>
    <property type="match status" value="1"/>
</dbReference>
<evidence type="ECO:0000256" key="4">
    <source>
        <dbReference type="ARBA" id="ARBA00022833"/>
    </source>
</evidence>
<evidence type="ECO:0000313" key="6">
    <source>
        <dbReference type="EMBL" id="SHF08575.1"/>
    </source>
</evidence>
<organism evidence="6 7">
    <name type="scientific">Desulforamulus putei DSM 12395</name>
    <dbReference type="NCBI Taxonomy" id="1121429"/>
    <lineage>
        <taxon>Bacteria</taxon>
        <taxon>Bacillati</taxon>
        <taxon>Bacillota</taxon>
        <taxon>Clostridia</taxon>
        <taxon>Eubacteriales</taxon>
        <taxon>Peptococcaceae</taxon>
        <taxon>Desulforamulus</taxon>
    </lineage>
</organism>
<evidence type="ECO:0000259" key="5">
    <source>
        <dbReference type="PROSITE" id="PS50860"/>
    </source>
</evidence>
<dbReference type="SMART" id="SM00863">
    <property type="entry name" value="tRNA_SAD"/>
    <property type="match status" value="1"/>
</dbReference>
<dbReference type="OrthoDB" id="9812949at2"/>
<dbReference type="Proteomes" id="UP000184148">
    <property type="component" value="Unassembled WGS sequence"/>
</dbReference>
<keyword evidence="6" id="KW-0436">Ligase</keyword>
<gene>
    <name evidence="6" type="ORF">SAMN02745133_01791</name>
</gene>
<dbReference type="Pfam" id="PF07973">
    <property type="entry name" value="tRNA_SAD"/>
    <property type="match status" value="1"/>
</dbReference>
<dbReference type="GO" id="GO:0002196">
    <property type="term" value="F:Ser-tRNA(Ala) deacylase activity"/>
    <property type="evidence" value="ECO:0007669"/>
    <property type="project" value="TreeGrafter"/>
</dbReference>
<dbReference type="InterPro" id="IPR009000">
    <property type="entry name" value="Transl_B-barrel_sf"/>
</dbReference>
<name>A0A1M4YS10_9FIRM</name>